<keyword evidence="3 6" id="KW-0812">Transmembrane</keyword>
<evidence type="ECO:0000313" key="8">
    <source>
        <dbReference type="EMBL" id="TCP48632.1"/>
    </source>
</evidence>
<dbReference type="PROSITE" id="PS51257">
    <property type="entry name" value="PROKAR_LIPOPROTEIN"/>
    <property type="match status" value="1"/>
</dbReference>
<dbReference type="CDD" id="cd06662">
    <property type="entry name" value="SURF1"/>
    <property type="match status" value="1"/>
</dbReference>
<dbReference type="PANTHER" id="PTHR23427:SF2">
    <property type="entry name" value="SURFEIT LOCUS PROTEIN 1"/>
    <property type="match status" value="1"/>
</dbReference>
<keyword evidence="9" id="KW-1185">Reference proteome</keyword>
<organism evidence="8 9">
    <name type="scientific">Tamaricihabitans halophyticus</name>
    <dbReference type="NCBI Taxonomy" id="1262583"/>
    <lineage>
        <taxon>Bacteria</taxon>
        <taxon>Bacillati</taxon>
        <taxon>Actinomycetota</taxon>
        <taxon>Actinomycetes</taxon>
        <taxon>Pseudonocardiales</taxon>
        <taxon>Pseudonocardiaceae</taxon>
        <taxon>Tamaricihabitans</taxon>
    </lineage>
</organism>
<evidence type="ECO:0000256" key="1">
    <source>
        <dbReference type="ARBA" id="ARBA00004370"/>
    </source>
</evidence>
<accession>A0A4R2QH89</accession>
<comment type="caution">
    <text evidence="8">The sequence shown here is derived from an EMBL/GenBank/DDBJ whole genome shotgun (WGS) entry which is preliminary data.</text>
</comment>
<evidence type="ECO:0000256" key="7">
    <source>
        <dbReference type="SAM" id="MobiDB-lite"/>
    </source>
</evidence>
<keyword evidence="5 6" id="KW-0472">Membrane</keyword>
<gene>
    <name evidence="8" type="ORF">EV191_110192</name>
</gene>
<comment type="subcellular location">
    <subcellularLocation>
        <location evidence="6">Cell membrane</location>
        <topology evidence="6">Multi-pass membrane protein</topology>
    </subcellularLocation>
    <subcellularLocation>
        <location evidence="1">Membrane</location>
    </subcellularLocation>
</comment>
<feature type="transmembrane region" description="Helical" evidence="6">
    <location>
        <begin position="12"/>
        <end position="34"/>
    </location>
</feature>
<name>A0A4R2QH89_9PSEU</name>
<keyword evidence="4 6" id="KW-1133">Transmembrane helix</keyword>
<evidence type="ECO:0000256" key="3">
    <source>
        <dbReference type="ARBA" id="ARBA00022692"/>
    </source>
</evidence>
<reference evidence="8 9" key="1">
    <citation type="submission" date="2019-03" db="EMBL/GenBank/DDBJ databases">
        <title>Genomic Encyclopedia of Type Strains, Phase IV (KMG-IV): sequencing the most valuable type-strain genomes for metagenomic binning, comparative biology and taxonomic classification.</title>
        <authorList>
            <person name="Goeker M."/>
        </authorList>
    </citation>
    <scope>NUCLEOTIDE SEQUENCE [LARGE SCALE GENOMIC DNA]</scope>
    <source>
        <strain evidence="8 9">DSM 45765</strain>
    </source>
</reference>
<dbReference type="EMBL" id="SLXQ01000010">
    <property type="protein sequence ID" value="TCP48632.1"/>
    <property type="molecule type" value="Genomic_DNA"/>
</dbReference>
<dbReference type="PROSITE" id="PS50895">
    <property type="entry name" value="SURF1"/>
    <property type="match status" value="1"/>
</dbReference>
<proteinExistence type="inferred from homology"/>
<comment type="caution">
    <text evidence="6">Lacks conserved residue(s) required for the propagation of feature annotation.</text>
</comment>
<protein>
    <recommendedName>
        <fullName evidence="6">SURF1-like protein</fullName>
    </recommendedName>
</protein>
<dbReference type="PANTHER" id="PTHR23427">
    <property type="entry name" value="SURFEIT LOCUS PROTEIN"/>
    <property type="match status" value="1"/>
</dbReference>
<dbReference type="AlphaFoldDB" id="A0A4R2QH89"/>
<evidence type="ECO:0000256" key="4">
    <source>
        <dbReference type="ARBA" id="ARBA00022989"/>
    </source>
</evidence>
<evidence type="ECO:0000256" key="6">
    <source>
        <dbReference type="RuleBase" id="RU363076"/>
    </source>
</evidence>
<feature type="compositionally biased region" description="Basic and acidic residues" evidence="7">
    <location>
        <begin position="261"/>
        <end position="270"/>
    </location>
</feature>
<feature type="region of interest" description="Disordered" evidence="7">
    <location>
        <begin position="260"/>
        <end position="292"/>
    </location>
</feature>
<evidence type="ECO:0000256" key="5">
    <source>
        <dbReference type="ARBA" id="ARBA00023136"/>
    </source>
</evidence>
<dbReference type="InterPro" id="IPR045214">
    <property type="entry name" value="Surf1/Surf4"/>
</dbReference>
<keyword evidence="6" id="KW-1003">Cell membrane</keyword>
<sequence length="292" mass="32413">MRWKFLLRPGWLGLTAVVFVFAAACYTMLAPWQFDRHDEQSTQNAALERSFEERPRPLTEILPNGTAPTTNEQWEQVRMTGRYLPDDEVVARLRTVDGGAAFEVLTPFQLTNGQYVLVNRGFVEPDGQSRIPDYAAAPRGQVELSARIRADENDPQNRPAFAEDGHQQVYAINADTVGQTTGLRINPGYLQLSAEQPGGLRPLPLPQLEAGPYFSYALQWIAFGTMAILGWGYFSWREARPGGALAEPKPRRKSVAEILAEDERAERAASEDTQTSDDPDRPPATAQAPSPS</sequence>
<dbReference type="Pfam" id="PF02104">
    <property type="entry name" value="SURF1"/>
    <property type="match status" value="1"/>
</dbReference>
<comment type="similarity">
    <text evidence="2 6">Belongs to the SURF1 family.</text>
</comment>
<dbReference type="GO" id="GO:0005886">
    <property type="term" value="C:plasma membrane"/>
    <property type="evidence" value="ECO:0007669"/>
    <property type="project" value="UniProtKB-SubCell"/>
</dbReference>
<dbReference type="InterPro" id="IPR002994">
    <property type="entry name" value="Surf1/Shy1"/>
</dbReference>
<evidence type="ECO:0000256" key="2">
    <source>
        <dbReference type="ARBA" id="ARBA00007165"/>
    </source>
</evidence>
<evidence type="ECO:0000313" key="9">
    <source>
        <dbReference type="Proteomes" id="UP000294911"/>
    </source>
</evidence>
<dbReference type="RefSeq" id="WP_207894599.1">
    <property type="nucleotide sequence ID" value="NZ_SLXQ01000010.1"/>
</dbReference>
<dbReference type="Proteomes" id="UP000294911">
    <property type="component" value="Unassembled WGS sequence"/>
</dbReference>